<accession>A0A0F9IIP8</accession>
<proteinExistence type="predicted"/>
<comment type="caution">
    <text evidence="1">The sequence shown here is derived from an EMBL/GenBank/DDBJ whole genome shotgun (WGS) entry which is preliminary data.</text>
</comment>
<organism evidence="1">
    <name type="scientific">marine sediment metagenome</name>
    <dbReference type="NCBI Taxonomy" id="412755"/>
    <lineage>
        <taxon>unclassified sequences</taxon>
        <taxon>metagenomes</taxon>
        <taxon>ecological metagenomes</taxon>
    </lineage>
</organism>
<dbReference type="EMBL" id="LAZR01012324">
    <property type="protein sequence ID" value="KKM27427.1"/>
    <property type="molecule type" value="Genomic_DNA"/>
</dbReference>
<sequence>MKYQKQMFEKQTKLTFPKEVIERTNGGYSCAQCSMCHGCINITRNYSEGAYHWARV</sequence>
<reference evidence="1" key="1">
    <citation type="journal article" date="2015" name="Nature">
        <title>Complex archaea that bridge the gap between prokaryotes and eukaryotes.</title>
        <authorList>
            <person name="Spang A."/>
            <person name="Saw J.H."/>
            <person name="Jorgensen S.L."/>
            <person name="Zaremba-Niedzwiedzka K."/>
            <person name="Martijn J."/>
            <person name="Lind A.E."/>
            <person name="van Eijk R."/>
            <person name="Schleper C."/>
            <person name="Guy L."/>
            <person name="Ettema T.J."/>
        </authorList>
    </citation>
    <scope>NUCLEOTIDE SEQUENCE</scope>
</reference>
<protein>
    <submittedName>
        <fullName evidence="1">Uncharacterized protein</fullName>
    </submittedName>
</protein>
<evidence type="ECO:0000313" key="1">
    <source>
        <dbReference type="EMBL" id="KKM27427.1"/>
    </source>
</evidence>
<name>A0A0F9IIP8_9ZZZZ</name>
<dbReference type="AlphaFoldDB" id="A0A0F9IIP8"/>
<gene>
    <name evidence="1" type="ORF">LCGC14_1574860</name>
</gene>